<evidence type="ECO:0000256" key="2">
    <source>
        <dbReference type="ARBA" id="ARBA00004496"/>
    </source>
</evidence>
<evidence type="ECO:0000256" key="9">
    <source>
        <dbReference type="ARBA" id="ARBA00023242"/>
    </source>
</evidence>
<keyword evidence="5" id="KW-0963">Cytoplasm</keyword>
<dbReference type="GO" id="GO:0005634">
    <property type="term" value="C:nucleus"/>
    <property type="evidence" value="ECO:0007669"/>
    <property type="project" value="UniProtKB-SubCell"/>
</dbReference>
<dbReference type="STRING" id="45351.A7T876"/>
<dbReference type="GO" id="GO:0030014">
    <property type="term" value="C:CCR4-NOT complex"/>
    <property type="evidence" value="ECO:0000318"/>
    <property type="project" value="GO_Central"/>
</dbReference>
<dbReference type="PANTHER" id="PTHR15975:SF0">
    <property type="entry name" value="CCR4-NOT TRANSCRIPTION COMPLEX SUBUNIT 11"/>
    <property type="match status" value="1"/>
</dbReference>
<organism evidence="10 11">
    <name type="scientific">Nematostella vectensis</name>
    <name type="common">Starlet sea anemone</name>
    <dbReference type="NCBI Taxonomy" id="45351"/>
    <lineage>
        <taxon>Eukaryota</taxon>
        <taxon>Metazoa</taxon>
        <taxon>Cnidaria</taxon>
        <taxon>Anthozoa</taxon>
        <taxon>Hexacorallia</taxon>
        <taxon>Actiniaria</taxon>
        <taxon>Edwardsiidae</taxon>
        <taxon>Nematostella</taxon>
    </lineage>
</organism>
<keyword evidence="11" id="KW-1185">Reference proteome</keyword>
<dbReference type="EMBL" id="DS472548">
    <property type="protein sequence ID" value="EDO27818.1"/>
    <property type="molecule type" value="Genomic_DNA"/>
</dbReference>
<dbReference type="GO" id="GO:0031047">
    <property type="term" value="P:regulatory ncRNA-mediated gene silencing"/>
    <property type="evidence" value="ECO:0007669"/>
    <property type="project" value="UniProtKB-KW"/>
</dbReference>
<dbReference type="GO" id="GO:0005737">
    <property type="term" value="C:cytoplasm"/>
    <property type="evidence" value="ECO:0007669"/>
    <property type="project" value="UniProtKB-SubCell"/>
</dbReference>
<dbReference type="InParanoid" id="A7T876"/>
<protein>
    <recommendedName>
        <fullName evidence="4">CCR4-NOT transcription complex subunit 11</fullName>
    </recommendedName>
</protein>
<accession>A7T876</accession>
<keyword evidence="9" id="KW-0539">Nucleus</keyword>
<reference evidence="10 11" key="1">
    <citation type="journal article" date="2007" name="Science">
        <title>Sea anemone genome reveals ancestral eumetazoan gene repertoire and genomic organization.</title>
        <authorList>
            <person name="Putnam N.H."/>
            <person name="Srivastava M."/>
            <person name="Hellsten U."/>
            <person name="Dirks B."/>
            <person name="Chapman J."/>
            <person name="Salamov A."/>
            <person name="Terry A."/>
            <person name="Shapiro H."/>
            <person name="Lindquist E."/>
            <person name="Kapitonov V.V."/>
            <person name="Jurka J."/>
            <person name="Genikhovich G."/>
            <person name="Grigoriev I.V."/>
            <person name="Lucas S.M."/>
            <person name="Steele R.E."/>
            <person name="Finnerty J.R."/>
            <person name="Technau U."/>
            <person name="Martindale M.Q."/>
            <person name="Rokhsar D.S."/>
        </authorList>
    </citation>
    <scope>NUCLEOTIDE SEQUENCE [LARGE SCALE GENOMIC DNA]</scope>
    <source>
        <strain evidence="11">CH2 X CH6</strain>
    </source>
</reference>
<dbReference type="AlphaFoldDB" id="A7T876"/>
<comment type="similarity">
    <text evidence="3">Belongs to the CNOT11 family.</text>
</comment>
<dbReference type="InterPro" id="IPR019312">
    <property type="entry name" value="CNOT11"/>
</dbReference>
<dbReference type="PhylomeDB" id="A7T876"/>
<dbReference type="Proteomes" id="UP000001593">
    <property type="component" value="Unassembled WGS sequence"/>
</dbReference>
<comment type="subcellular location">
    <subcellularLocation>
        <location evidence="2">Cytoplasm</location>
    </subcellularLocation>
    <subcellularLocation>
        <location evidence="1">Nucleus</location>
    </subcellularLocation>
</comment>
<evidence type="ECO:0000256" key="4">
    <source>
        <dbReference type="ARBA" id="ARBA00014872"/>
    </source>
</evidence>
<proteinExistence type="inferred from homology"/>
<sequence>MTLSTKELSALLSIVSDEAVSNVSFETTALALHQRFSKNEHFKIGSALVSNMIYTPVPPPLYSCDDEVSNMIYTHVSSPLYSCDDEVSNMIYTPVPPPLYSCDDEVSNMIYTHVSSPLYSCDDEVSNMIYTPVPPPLYSCDDELVWMNPTSWVPSIEWDTTMCVTNSAGAEVRRLMAKAFKGPLLLQQQQQVLSEIENDPKLVYHIGLSPAKEIK</sequence>
<keyword evidence="7" id="KW-0943">RNA-mediated gene silencing</keyword>
<evidence type="ECO:0000256" key="1">
    <source>
        <dbReference type="ARBA" id="ARBA00004123"/>
    </source>
</evidence>
<gene>
    <name evidence="10" type="ORF">NEMVEDRAFT_v1g223683</name>
</gene>
<evidence type="ECO:0000256" key="3">
    <source>
        <dbReference type="ARBA" id="ARBA00008030"/>
    </source>
</evidence>
<evidence type="ECO:0000313" key="10">
    <source>
        <dbReference type="EMBL" id="EDO27818.1"/>
    </source>
</evidence>
<dbReference type="eggNOG" id="KOG4508">
    <property type="taxonomic scope" value="Eukaryota"/>
</dbReference>
<dbReference type="PANTHER" id="PTHR15975">
    <property type="entry name" value="CCR4-NOT TRANSCRIPTION COMPLEX SUBUNIT 11"/>
    <property type="match status" value="1"/>
</dbReference>
<evidence type="ECO:0000256" key="8">
    <source>
        <dbReference type="ARBA" id="ARBA00023163"/>
    </source>
</evidence>
<keyword evidence="6" id="KW-0805">Transcription regulation</keyword>
<evidence type="ECO:0000256" key="5">
    <source>
        <dbReference type="ARBA" id="ARBA00022490"/>
    </source>
</evidence>
<evidence type="ECO:0000256" key="6">
    <source>
        <dbReference type="ARBA" id="ARBA00023015"/>
    </source>
</evidence>
<evidence type="ECO:0000256" key="7">
    <source>
        <dbReference type="ARBA" id="ARBA00023158"/>
    </source>
</evidence>
<name>A7T876_NEMVE</name>
<dbReference type="HOGENOM" id="CLU_1284644_0_0_1"/>
<keyword evidence="8" id="KW-0804">Transcription</keyword>
<evidence type="ECO:0000313" key="11">
    <source>
        <dbReference type="Proteomes" id="UP000001593"/>
    </source>
</evidence>